<comment type="caution">
    <text evidence="1">The sequence shown here is derived from an EMBL/GenBank/DDBJ whole genome shotgun (WGS) entry which is preliminary data.</text>
</comment>
<dbReference type="PANTHER" id="PTHR43649:SF14">
    <property type="entry name" value="BLR3389 PROTEIN"/>
    <property type="match status" value="1"/>
</dbReference>
<dbReference type="EMBL" id="JBHSFQ010000002">
    <property type="protein sequence ID" value="MFC4560906.1"/>
    <property type="molecule type" value="Genomic_DNA"/>
</dbReference>
<dbReference type="InterPro" id="IPR050490">
    <property type="entry name" value="Bact_solute-bd_prot1"/>
</dbReference>
<gene>
    <name evidence="1" type="ORF">ACFO4E_03430</name>
</gene>
<dbReference type="Pfam" id="PF13416">
    <property type="entry name" value="SBP_bac_8"/>
    <property type="match status" value="1"/>
</dbReference>
<evidence type="ECO:0000313" key="2">
    <source>
        <dbReference type="Proteomes" id="UP001595923"/>
    </source>
</evidence>
<protein>
    <submittedName>
        <fullName evidence="1">Extracellular solute-binding protein</fullName>
    </submittedName>
</protein>
<dbReference type="PROSITE" id="PS51318">
    <property type="entry name" value="TAT"/>
    <property type="match status" value="1"/>
</dbReference>
<dbReference type="InterPro" id="IPR006059">
    <property type="entry name" value="SBP"/>
</dbReference>
<evidence type="ECO:0000313" key="1">
    <source>
        <dbReference type="EMBL" id="MFC4560906.1"/>
    </source>
</evidence>
<dbReference type="InterPro" id="IPR006311">
    <property type="entry name" value="TAT_signal"/>
</dbReference>
<organism evidence="1 2">
    <name type="scientific">Nocardiopsis mangrovi</name>
    <dbReference type="NCBI Taxonomy" id="1179818"/>
    <lineage>
        <taxon>Bacteria</taxon>
        <taxon>Bacillati</taxon>
        <taxon>Actinomycetota</taxon>
        <taxon>Actinomycetes</taxon>
        <taxon>Streptosporangiales</taxon>
        <taxon>Nocardiopsidaceae</taxon>
        <taxon>Nocardiopsis</taxon>
    </lineage>
</organism>
<accession>A0ABV9DQ63</accession>
<dbReference type="RefSeq" id="WP_378571443.1">
    <property type="nucleotide sequence ID" value="NZ_JBHSFQ010000002.1"/>
</dbReference>
<dbReference type="Proteomes" id="UP001595923">
    <property type="component" value="Unassembled WGS sequence"/>
</dbReference>
<keyword evidence="2" id="KW-1185">Reference proteome</keyword>
<sequence length="439" mass="46991">MRTRSTPTPPPAAGPGRRAFLAGGLAAAGLGLAGCGPAGPLPGGGRTRLRQWNLFTGGDGARMVEMHDAYRREHPGIDFQPTTYLWGNPYYTKFVMGAAGGRAFDIGTLHLSRLRGLGAGTLIDPVPAGLLAEYGVTEADVLANVWEKCVVDGELYAVPLDTHLTVTYYNREICAEAGVLDAGGELIATSGPEEFFDLLTAVKEVTGQYALSIETIAAWRHFWSLYRQQGGEMTFDGELGIDDDKALRSLDFLRRLSAEGLAPQSSDAPGTPANFQNGIAGLLLTGNWEIATFQNAGMDFGMRPFPAIFGPELGQGDCHALVLPHRRDRDDAAVRAAVEYAAWMLKNSITWAGGGHTPAYLPVAESPEYADLRPQAEYRHAAADVQFDPEAWFSGSAAPLQNEAAAIMSGLHTGAVTPEVALDRLKRAAQRLIDTPEPV</sequence>
<dbReference type="SUPFAM" id="SSF53850">
    <property type="entry name" value="Periplasmic binding protein-like II"/>
    <property type="match status" value="1"/>
</dbReference>
<dbReference type="PROSITE" id="PS51257">
    <property type="entry name" value="PROKAR_LIPOPROTEIN"/>
    <property type="match status" value="1"/>
</dbReference>
<reference evidence="2" key="1">
    <citation type="journal article" date="2019" name="Int. J. Syst. Evol. Microbiol.">
        <title>The Global Catalogue of Microorganisms (GCM) 10K type strain sequencing project: providing services to taxonomists for standard genome sequencing and annotation.</title>
        <authorList>
            <consortium name="The Broad Institute Genomics Platform"/>
            <consortium name="The Broad Institute Genome Sequencing Center for Infectious Disease"/>
            <person name="Wu L."/>
            <person name="Ma J."/>
        </authorList>
    </citation>
    <scope>NUCLEOTIDE SEQUENCE [LARGE SCALE GENOMIC DNA]</scope>
    <source>
        <strain evidence="2">XZYJ18</strain>
    </source>
</reference>
<proteinExistence type="predicted"/>
<name>A0ABV9DQ63_9ACTN</name>
<dbReference type="PANTHER" id="PTHR43649">
    <property type="entry name" value="ARABINOSE-BINDING PROTEIN-RELATED"/>
    <property type="match status" value="1"/>
</dbReference>
<dbReference type="Gene3D" id="3.40.190.10">
    <property type="entry name" value="Periplasmic binding protein-like II"/>
    <property type="match status" value="1"/>
</dbReference>